<dbReference type="AlphaFoldDB" id="A0A1U9NHM1"/>
<accession>A0A1U9NHM1</accession>
<feature type="domain" description="3-keto-alpha-glucoside-1,2-lyase/3-keto-2-hydroxy-glucal hydratase" evidence="2">
    <location>
        <begin position="243"/>
        <end position="451"/>
    </location>
</feature>
<feature type="domain" description="3-keto-alpha-glucoside-1,2-lyase/3-keto-2-hydroxy-glucal hydratase" evidence="2">
    <location>
        <begin position="25"/>
        <end position="209"/>
    </location>
</feature>
<evidence type="ECO:0000259" key="2">
    <source>
        <dbReference type="Pfam" id="PF06439"/>
    </source>
</evidence>
<keyword evidence="4" id="KW-1185">Reference proteome</keyword>
<dbReference type="Pfam" id="PF06439">
    <property type="entry name" value="3keto-disac_hyd"/>
    <property type="match status" value="2"/>
</dbReference>
<evidence type="ECO:0000313" key="4">
    <source>
        <dbReference type="Proteomes" id="UP000189674"/>
    </source>
</evidence>
<organism evidence="3 4">
    <name type="scientific">Anaerohalosphaera lusitana</name>
    <dbReference type="NCBI Taxonomy" id="1936003"/>
    <lineage>
        <taxon>Bacteria</taxon>
        <taxon>Pseudomonadati</taxon>
        <taxon>Planctomycetota</taxon>
        <taxon>Phycisphaerae</taxon>
        <taxon>Sedimentisphaerales</taxon>
        <taxon>Anaerohalosphaeraceae</taxon>
        <taxon>Anaerohalosphaera</taxon>
    </lineage>
</organism>
<dbReference type="STRING" id="1936003.STSP2_00557"/>
<dbReference type="RefSeq" id="WP_146659637.1">
    <property type="nucleotide sequence ID" value="NZ_CP019791.1"/>
</dbReference>
<dbReference type="Proteomes" id="UP000189674">
    <property type="component" value="Chromosome"/>
</dbReference>
<dbReference type="Gene3D" id="2.60.120.560">
    <property type="entry name" value="Exo-inulinase, domain 1"/>
    <property type="match status" value="2"/>
</dbReference>
<feature type="signal peptide" evidence="1">
    <location>
        <begin position="1"/>
        <end position="23"/>
    </location>
</feature>
<gene>
    <name evidence="3" type="ORF">STSP2_00557</name>
</gene>
<dbReference type="OrthoDB" id="9780017at2"/>
<keyword evidence="1" id="KW-0732">Signal</keyword>
<evidence type="ECO:0000313" key="3">
    <source>
        <dbReference type="EMBL" id="AQT67413.1"/>
    </source>
</evidence>
<dbReference type="KEGG" id="alus:STSP2_00557"/>
<dbReference type="InterPro" id="IPR010496">
    <property type="entry name" value="AL/BT2_dom"/>
</dbReference>
<dbReference type="GO" id="GO:0016787">
    <property type="term" value="F:hydrolase activity"/>
    <property type="evidence" value="ECO:0007669"/>
    <property type="project" value="InterPro"/>
</dbReference>
<reference evidence="4" key="1">
    <citation type="submission" date="2017-02" db="EMBL/GenBank/DDBJ databases">
        <title>Comparative genomics and description of representatives of a novel lineage of planctomycetes thriving in anoxic sediments.</title>
        <authorList>
            <person name="Spring S."/>
            <person name="Bunk B."/>
            <person name="Sproer C."/>
        </authorList>
    </citation>
    <scope>NUCLEOTIDE SEQUENCE [LARGE SCALE GENOMIC DNA]</scope>
    <source>
        <strain evidence="4">ST-NAGAB-D1</strain>
    </source>
</reference>
<name>A0A1U9NHM1_9BACT</name>
<feature type="chain" id="PRO_5010694615" description="3-keto-alpha-glucoside-1,2-lyase/3-keto-2-hydroxy-glucal hydratase domain-containing protein" evidence="1">
    <location>
        <begin position="24"/>
        <end position="454"/>
    </location>
</feature>
<proteinExistence type="predicted"/>
<dbReference type="EMBL" id="CP019791">
    <property type="protein sequence ID" value="AQT67413.1"/>
    <property type="molecule type" value="Genomic_DNA"/>
</dbReference>
<protein>
    <recommendedName>
        <fullName evidence="2">3-keto-alpha-glucoside-1,2-lyase/3-keto-2-hydroxy-glucal hydratase domain-containing protein</fullName>
    </recommendedName>
</protein>
<sequence precursor="true">MSKLSKSLLIISILAVICQPSFAGEWKKLFNGENLDGWERKNGKAKYYAEDGVLVGQTVAGQPNSFLCTTDTYSDFILEYEMKLGGAINSGVQIRSESKPEYGNGRVHGYQVECDPSDRAWSGGIYDEARRGWLYPLYRGHEGRAAFNPTGWNKFRVEAVGPHIKTFVNGVPCADLVDDMTAEGFIGLQVHSVPKRHDGMKITWRNIRIMTDDLEDELSEDYMAIHQVNLVPNYLSEREKAEGWKLLWDGKTTDGWRGAKLDDFPEKGWKIEDGVLTVMPSGGAESAYGGDIVTRKKYGDFELKVDFKFTKGANSGIKYFVDPKLNKGPGSAIGCEFQILDDRNHPDAKKGVNGNRTLASLYDLIPAWNPWGKREKRNGWNQARILADGKHVEHWMNNLMMLEYERSTQMWRALVDYSKYKDWPDFGEAEKGNILLQDHGNLVHFRSIKIRELK</sequence>
<evidence type="ECO:0000256" key="1">
    <source>
        <dbReference type="SAM" id="SignalP"/>
    </source>
</evidence>